<reference evidence="2 3" key="1">
    <citation type="submission" date="2024-11" db="EMBL/GenBank/DDBJ databases">
        <title>Chromosome-level genome assembly of the freshwater bivalve Anodonta woodiana.</title>
        <authorList>
            <person name="Chen X."/>
        </authorList>
    </citation>
    <scope>NUCLEOTIDE SEQUENCE [LARGE SCALE GENOMIC DNA]</scope>
    <source>
        <strain evidence="2">MN2024</strain>
        <tissue evidence="2">Gills</tissue>
    </source>
</reference>
<name>A0ABD3WH30_SINWO</name>
<protein>
    <submittedName>
        <fullName evidence="2">Uncharacterized protein</fullName>
    </submittedName>
</protein>
<keyword evidence="1" id="KW-1133">Transmembrane helix</keyword>
<dbReference type="AlphaFoldDB" id="A0ABD3WH30"/>
<gene>
    <name evidence="2" type="ORF">ACJMK2_035776</name>
</gene>
<dbReference type="EMBL" id="JBJQND010000006">
    <property type="protein sequence ID" value="KAL3872553.1"/>
    <property type="molecule type" value="Genomic_DNA"/>
</dbReference>
<comment type="caution">
    <text evidence="2">The sequence shown here is derived from an EMBL/GenBank/DDBJ whole genome shotgun (WGS) entry which is preliminary data.</text>
</comment>
<keyword evidence="3" id="KW-1185">Reference proteome</keyword>
<keyword evidence="1" id="KW-0472">Membrane</keyword>
<evidence type="ECO:0000313" key="2">
    <source>
        <dbReference type="EMBL" id="KAL3872553.1"/>
    </source>
</evidence>
<dbReference type="Proteomes" id="UP001634394">
    <property type="component" value="Unassembled WGS sequence"/>
</dbReference>
<keyword evidence="1" id="KW-0812">Transmembrane</keyword>
<organism evidence="2 3">
    <name type="scientific">Sinanodonta woodiana</name>
    <name type="common">Chinese pond mussel</name>
    <name type="synonym">Anodonta woodiana</name>
    <dbReference type="NCBI Taxonomy" id="1069815"/>
    <lineage>
        <taxon>Eukaryota</taxon>
        <taxon>Metazoa</taxon>
        <taxon>Spiralia</taxon>
        <taxon>Lophotrochozoa</taxon>
        <taxon>Mollusca</taxon>
        <taxon>Bivalvia</taxon>
        <taxon>Autobranchia</taxon>
        <taxon>Heteroconchia</taxon>
        <taxon>Palaeoheterodonta</taxon>
        <taxon>Unionida</taxon>
        <taxon>Unionoidea</taxon>
        <taxon>Unionidae</taxon>
        <taxon>Unioninae</taxon>
        <taxon>Sinanodonta</taxon>
    </lineage>
</organism>
<proteinExistence type="predicted"/>
<feature type="transmembrane region" description="Helical" evidence="1">
    <location>
        <begin position="55"/>
        <end position="77"/>
    </location>
</feature>
<evidence type="ECO:0000256" key="1">
    <source>
        <dbReference type="SAM" id="Phobius"/>
    </source>
</evidence>
<accession>A0ABD3WH30</accession>
<sequence length="146" mass="16584">MHRSLEPFISLAPCPPPTAEGYKLFWSLVRDVSLTKSELLSITTRCGIKQVYDDTYFGAVTIIIICVIVPIALGLFMNDNDLNGTELRRRTPYEHDNLAYSTASRAATMDERHQRSDSILSNRHTGYNSFDMESIKVDQKNHSIMK</sequence>
<evidence type="ECO:0000313" key="3">
    <source>
        <dbReference type="Proteomes" id="UP001634394"/>
    </source>
</evidence>